<comment type="pathway">
    <text evidence="1">Bacterial outer membrane biogenesis; LPS O-antigen biosynthesis.</text>
</comment>
<dbReference type="Proteomes" id="UP001595420">
    <property type="component" value="Unassembled WGS sequence"/>
</dbReference>
<proteinExistence type="inferred from homology"/>
<accession>A0ABV7C0U1</accession>
<comment type="similarity">
    <text evidence="2">Belongs to the NAD(P)-dependent epimerase/dehydratase family.</text>
</comment>
<comment type="caution">
    <text evidence="4">The sequence shown here is derived from an EMBL/GenBank/DDBJ whole genome shotgun (WGS) entry which is preliminary data.</text>
</comment>
<dbReference type="PANTHER" id="PTHR43000">
    <property type="entry name" value="DTDP-D-GLUCOSE 4,6-DEHYDRATASE-RELATED"/>
    <property type="match status" value="1"/>
</dbReference>
<evidence type="ECO:0000313" key="4">
    <source>
        <dbReference type="EMBL" id="MFC3002611.1"/>
    </source>
</evidence>
<reference evidence="5" key="1">
    <citation type="journal article" date="2019" name="Int. J. Syst. Evol. Microbiol.">
        <title>The Global Catalogue of Microorganisms (GCM) 10K type strain sequencing project: providing services to taxonomists for standard genome sequencing and annotation.</title>
        <authorList>
            <consortium name="The Broad Institute Genomics Platform"/>
            <consortium name="The Broad Institute Genome Sequencing Center for Infectious Disease"/>
            <person name="Wu L."/>
            <person name="Ma J."/>
        </authorList>
    </citation>
    <scope>NUCLEOTIDE SEQUENCE [LARGE SCALE GENOMIC DNA]</scope>
    <source>
        <strain evidence="5">CGMCC 1.16855</strain>
    </source>
</reference>
<keyword evidence="5" id="KW-1185">Reference proteome</keyword>
<sequence length="337" mass="35958">MIASDDRSAAGREGLNRPQGEGLPPAVLVWGASGFIGRNVVEALVGKVPMLIGVTASGTPVPGCTQTVAAIAVDGLPALPAGTAIIHVAAFRYFASIFGKQQAEILSANLAMTEAVYRFALARGITEIRAASSSAVYPASWAVQDDALPLDLNDWPHDGEAAYAWSKRWGEITGELWRRRAGIHTISFRLTNPYGPHDTLDEAEAHVATAFVIRAAGDAPEFEVRGDPDAERDFIYAGDAAAAFVESLKLRGVTDVANLAYGETRTVRELAECAMRAAGRQRPIKLTSPPAAGNRGVKVRRATAAKLRQLLPGLAPFRSLDDGMAATLAWYRDALRR</sequence>
<evidence type="ECO:0000256" key="1">
    <source>
        <dbReference type="ARBA" id="ARBA00005125"/>
    </source>
</evidence>
<evidence type="ECO:0000313" key="5">
    <source>
        <dbReference type="Proteomes" id="UP001595420"/>
    </source>
</evidence>
<feature type="domain" description="NAD-dependent epimerase/dehydratase" evidence="3">
    <location>
        <begin position="27"/>
        <end position="249"/>
    </location>
</feature>
<evidence type="ECO:0000256" key="2">
    <source>
        <dbReference type="ARBA" id="ARBA00007637"/>
    </source>
</evidence>
<dbReference type="InterPro" id="IPR001509">
    <property type="entry name" value="Epimerase_deHydtase"/>
</dbReference>
<dbReference type="RefSeq" id="WP_216838712.1">
    <property type="nucleotide sequence ID" value="NZ_JAFNJS010000007.1"/>
</dbReference>
<gene>
    <name evidence="4" type="ORF">ACFOD3_22115</name>
</gene>
<dbReference type="EMBL" id="JBHRSB010000007">
    <property type="protein sequence ID" value="MFC3002611.1"/>
    <property type="molecule type" value="Genomic_DNA"/>
</dbReference>
<evidence type="ECO:0000259" key="3">
    <source>
        <dbReference type="Pfam" id="PF01370"/>
    </source>
</evidence>
<organism evidence="4 5">
    <name type="scientific">Falsiroseomonas tokyonensis</name>
    <dbReference type="NCBI Taxonomy" id="430521"/>
    <lineage>
        <taxon>Bacteria</taxon>
        <taxon>Pseudomonadati</taxon>
        <taxon>Pseudomonadota</taxon>
        <taxon>Alphaproteobacteria</taxon>
        <taxon>Acetobacterales</taxon>
        <taxon>Roseomonadaceae</taxon>
        <taxon>Falsiroseomonas</taxon>
    </lineage>
</organism>
<name>A0ABV7C0U1_9PROT</name>
<protein>
    <submittedName>
        <fullName evidence="4">NAD-dependent epimerase/dehydratase family protein</fullName>
    </submittedName>
</protein>
<dbReference type="Pfam" id="PF01370">
    <property type="entry name" value="Epimerase"/>
    <property type="match status" value="1"/>
</dbReference>